<sequence length="292" mass="31984">MLIGLLTTSEDDDPVEGEGLDDPVEEDIDGADDTCQETSARSSGTLKRHLTDKHGDKVSSNPGHTYQTTLSATKKGIGHSSTVSSSQLTAAHQVTLNMLFLKLMIITGIPFRLAENPHLLELLQFLNNSTSLWSRFTYRNVALDVFSTMRGAVKNMLQEVTSRMSFTTDMWTSIAGDSYIDITAHRIDNEWTLKKIVLAVRVIPHPHDAASIADTLLGEFNWYNILPKIISATTDNGSNVIAGIKQLGGHMSSLHIKFLVFDVRHTPLTSSSKRGSSISIVSFPKCEASLPS</sequence>
<dbReference type="EMBL" id="CM047587">
    <property type="protein sequence ID" value="KAI9906285.1"/>
    <property type="molecule type" value="Genomic_DNA"/>
</dbReference>
<dbReference type="Proteomes" id="UP001163321">
    <property type="component" value="Chromosome 8"/>
</dbReference>
<protein>
    <submittedName>
        <fullName evidence="1">Uncharacterized protein</fullName>
    </submittedName>
</protein>
<accession>A0ACC0VIT0</accession>
<proteinExistence type="predicted"/>
<evidence type="ECO:0000313" key="1">
    <source>
        <dbReference type="EMBL" id="KAI9906285.1"/>
    </source>
</evidence>
<reference evidence="1 2" key="1">
    <citation type="journal article" date="2022" name="bioRxiv">
        <title>The genome of the oomycete Peronosclerospora sorghi, a cosmopolitan pathogen of maize and sorghum, is inflated with dispersed pseudogenes.</title>
        <authorList>
            <person name="Fletcher K."/>
            <person name="Martin F."/>
            <person name="Isakeit T."/>
            <person name="Cavanaugh K."/>
            <person name="Magill C."/>
            <person name="Michelmore R."/>
        </authorList>
    </citation>
    <scope>NUCLEOTIDE SEQUENCE [LARGE SCALE GENOMIC DNA]</scope>
    <source>
        <strain evidence="1">P6</strain>
    </source>
</reference>
<gene>
    <name evidence="1" type="ORF">PsorP6_016488</name>
</gene>
<organism evidence="1 2">
    <name type="scientific">Peronosclerospora sorghi</name>
    <dbReference type="NCBI Taxonomy" id="230839"/>
    <lineage>
        <taxon>Eukaryota</taxon>
        <taxon>Sar</taxon>
        <taxon>Stramenopiles</taxon>
        <taxon>Oomycota</taxon>
        <taxon>Peronosporomycetes</taxon>
        <taxon>Peronosporales</taxon>
        <taxon>Peronosporaceae</taxon>
        <taxon>Peronosclerospora</taxon>
    </lineage>
</organism>
<name>A0ACC0VIT0_9STRA</name>
<comment type="caution">
    <text evidence="1">The sequence shown here is derived from an EMBL/GenBank/DDBJ whole genome shotgun (WGS) entry which is preliminary data.</text>
</comment>
<evidence type="ECO:0000313" key="2">
    <source>
        <dbReference type="Proteomes" id="UP001163321"/>
    </source>
</evidence>
<keyword evidence="2" id="KW-1185">Reference proteome</keyword>